<accession>A0A4Q7M0J4</accession>
<dbReference type="Gene3D" id="3.10.620.30">
    <property type="match status" value="1"/>
</dbReference>
<dbReference type="RefSeq" id="WP_207216455.1">
    <property type="nucleotide sequence ID" value="NZ_SGWX01000001.1"/>
</dbReference>
<dbReference type="Pfam" id="PF01841">
    <property type="entry name" value="Transglut_core"/>
    <property type="match status" value="1"/>
</dbReference>
<keyword evidence="2" id="KW-0645">Protease</keyword>
<dbReference type="GO" id="GO:0006508">
    <property type="term" value="P:proteolysis"/>
    <property type="evidence" value="ECO:0007669"/>
    <property type="project" value="UniProtKB-KW"/>
</dbReference>
<keyword evidence="2" id="KW-0378">Hydrolase</keyword>
<dbReference type="SMART" id="SM00460">
    <property type="entry name" value="TGc"/>
    <property type="match status" value="1"/>
</dbReference>
<comment type="caution">
    <text evidence="2">The sequence shown here is derived from an EMBL/GenBank/DDBJ whole genome shotgun (WGS) entry which is preliminary data.</text>
</comment>
<protein>
    <submittedName>
        <fullName evidence="2">Transglutaminase-like putative cysteine protease</fullName>
    </submittedName>
</protein>
<evidence type="ECO:0000259" key="1">
    <source>
        <dbReference type="SMART" id="SM00460"/>
    </source>
</evidence>
<evidence type="ECO:0000313" key="3">
    <source>
        <dbReference type="Proteomes" id="UP000293852"/>
    </source>
</evidence>
<dbReference type="InterPro" id="IPR038765">
    <property type="entry name" value="Papain-like_cys_pep_sf"/>
</dbReference>
<dbReference type="InterPro" id="IPR013589">
    <property type="entry name" value="Bac_transglu_N"/>
</dbReference>
<dbReference type="Proteomes" id="UP000293852">
    <property type="component" value="Unassembled WGS sequence"/>
</dbReference>
<dbReference type="GO" id="GO:0008233">
    <property type="term" value="F:peptidase activity"/>
    <property type="evidence" value="ECO:0007669"/>
    <property type="project" value="UniProtKB-KW"/>
</dbReference>
<dbReference type="AlphaFoldDB" id="A0A4Q7M0J4"/>
<proteinExistence type="predicted"/>
<dbReference type="SUPFAM" id="SSF54001">
    <property type="entry name" value="Cysteine proteinases"/>
    <property type="match status" value="1"/>
</dbReference>
<dbReference type="PANTHER" id="PTHR33490">
    <property type="entry name" value="BLR5614 PROTEIN-RELATED"/>
    <property type="match status" value="1"/>
</dbReference>
<sequence length="279" mass="30184">MSVLRVVHTTSFDYGGPVRASYNEARMRPVDDEDQHVRSARVDVRPHTWFDEYVDYWGTAVTAFELLSEHERLTIVAESVVERRPASAPALTWSWSDLGGEAVLDAHAAFLSPTSTTEAPDDVAALALEAAGGLAPTEAAEAVCLAVRDQLEYVPGVTAVHTPAAEAWAARKGVCQDMAHLAIGALRSVGIPARYVSGYLHPNSDAPLGETVRGDSHAWVEFWTGAWVGYDPTNRRFVSTDHIVVARGREYGDVPPLKGVYAGRGPAAPQVEVRITRVA</sequence>
<keyword evidence="3" id="KW-1185">Reference proteome</keyword>
<evidence type="ECO:0000313" key="2">
    <source>
        <dbReference type="EMBL" id="RZS60257.1"/>
    </source>
</evidence>
<gene>
    <name evidence="2" type="ORF">EV386_0509</name>
</gene>
<reference evidence="2 3" key="1">
    <citation type="submission" date="2019-02" db="EMBL/GenBank/DDBJ databases">
        <title>Sequencing the genomes of 1000 actinobacteria strains.</title>
        <authorList>
            <person name="Klenk H.-P."/>
        </authorList>
    </citation>
    <scope>NUCLEOTIDE SEQUENCE [LARGE SCALE GENOMIC DNA]</scope>
    <source>
        <strain evidence="2 3">DSM 16932</strain>
    </source>
</reference>
<dbReference type="Pfam" id="PF08379">
    <property type="entry name" value="Bact_transglu_N"/>
    <property type="match status" value="1"/>
</dbReference>
<dbReference type="EMBL" id="SGWX01000001">
    <property type="protein sequence ID" value="RZS60257.1"/>
    <property type="molecule type" value="Genomic_DNA"/>
</dbReference>
<dbReference type="InterPro" id="IPR002931">
    <property type="entry name" value="Transglutaminase-like"/>
</dbReference>
<dbReference type="PANTHER" id="PTHR33490:SF6">
    <property type="entry name" value="SLL1049 PROTEIN"/>
    <property type="match status" value="1"/>
</dbReference>
<name>A0A4Q7M0J4_9MICO</name>
<feature type="domain" description="Transglutaminase-like" evidence="1">
    <location>
        <begin position="167"/>
        <end position="234"/>
    </location>
</feature>
<organism evidence="2 3">
    <name type="scientific">Xylanimonas ulmi</name>
    <dbReference type="NCBI Taxonomy" id="228973"/>
    <lineage>
        <taxon>Bacteria</taxon>
        <taxon>Bacillati</taxon>
        <taxon>Actinomycetota</taxon>
        <taxon>Actinomycetes</taxon>
        <taxon>Micrococcales</taxon>
        <taxon>Promicromonosporaceae</taxon>
        <taxon>Xylanimonas</taxon>
    </lineage>
</organism>